<protein>
    <recommendedName>
        <fullName evidence="3">Phage protein D</fullName>
    </recommendedName>
</protein>
<dbReference type="AlphaFoldDB" id="A0A7J0BJ61"/>
<dbReference type="EMBL" id="BLVO01000013">
    <property type="protein sequence ID" value="GFM33281.1"/>
    <property type="molecule type" value="Genomic_DNA"/>
</dbReference>
<dbReference type="Proteomes" id="UP000503840">
    <property type="component" value="Unassembled WGS sequence"/>
</dbReference>
<organism evidence="1 2">
    <name type="scientific">Desulfovibrio subterraneus</name>
    <dbReference type="NCBI Taxonomy" id="2718620"/>
    <lineage>
        <taxon>Bacteria</taxon>
        <taxon>Pseudomonadati</taxon>
        <taxon>Thermodesulfobacteriota</taxon>
        <taxon>Desulfovibrionia</taxon>
        <taxon>Desulfovibrionales</taxon>
        <taxon>Desulfovibrionaceae</taxon>
        <taxon>Desulfovibrio</taxon>
    </lineage>
</organism>
<comment type="caution">
    <text evidence="1">The sequence shown here is derived from an EMBL/GenBank/DDBJ whole genome shotgun (WGS) entry which is preliminary data.</text>
</comment>
<accession>A0A7J0BJ61</accession>
<proteinExistence type="predicted"/>
<name>A0A7J0BJ61_9BACT</name>
<dbReference type="RefSeq" id="WP_174404949.1">
    <property type="nucleotide sequence ID" value="NZ_BLVO01000013.1"/>
</dbReference>
<gene>
    <name evidence="1" type="ORF">DSM101010T_16460</name>
</gene>
<evidence type="ECO:0000313" key="2">
    <source>
        <dbReference type="Proteomes" id="UP000503840"/>
    </source>
</evidence>
<sequence length="340" mass="37748">MRTRTARFEILCRGKNVSAALAPYLESVTWEDNAQSSQADSIELRLEDRDGLFRGPWKLTKGDKLEATLIVEDWQREGDSVRLRCGTFEVDELEYEYGEGGDKLSLKGISSMVTSTLRREKKTRAWEATTLSRVLSEIAAAQGFSPRFGGDDVSLARLDQREESDAALLTRLAKAHGKAFKVYSGQLVMMDEKAQDAKPAAGTISRDGGELKRLSLRDSLADIYNACTVTYHDAAANVTQEYTYTPPDAPESGQTLKISDRVESRAAAEERAKTELRRKNKLETSGNIEIMGNPRYIGGAVCGVSGFGWLDGKYFIEQSRHTVDDSGYSTALSVRRTMDW</sequence>
<evidence type="ECO:0000313" key="1">
    <source>
        <dbReference type="EMBL" id="GFM33281.1"/>
    </source>
</evidence>
<keyword evidence="2" id="KW-1185">Reference proteome</keyword>
<reference evidence="1 2" key="1">
    <citation type="submission" date="2020-05" db="EMBL/GenBank/DDBJ databases">
        <title>Draft genome sequence of Desulfovibrio sp. strain HN2T.</title>
        <authorList>
            <person name="Ueno A."/>
            <person name="Tamazawa S."/>
            <person name="Tamamura S."/>
            <person name="Murakami T."/>
            <person name="Kiyama T."/>
            <person name="Inomata H."/>
            <person name="Amano Y."/>
            <person name="Miyakawa K."/>
            <person name="Tamaki H."/>
            <person name="Naganuma T."/>
            <person name="Kaneko K."/>
        </authorList>
    </citation>
    <scope>NUCLEOTIDE SEQUENCE [LARGE SCALE GENOMIC DNA]</scope>
    <source>
        <strain evidence="1 2">HN2</strain>
    </source>
</reference>
<dbReference type="SUPFAM" id="SSF69279">
    <property type="entry name" value="Phage tail proteins"/>
    <property type="match status" value="1"/>
</dbReference>
<evidence type="ECO:0008006" key="3">
    <source>
        <dbReference type="Google" id="ProtNLM"/>
    </source>
</evidence>